<evidence type="ECO:0000259" key="14">
    <source>
        <dbReference type="Pfam" id="PF23196"/>
    </source>
</evidence>
<comment type="subcellular location">
    <subcellularLocation>
        <location evidence="1">Endoplasmic reticulum membrane</location>
        <topology evidence="1">Single-pass type I membrane protein</topology>
    </subcellularLocation>
</comment>
<evidence type="ECO:0000256" key="1">
    <source>
        <dbReference type="ARBA" id="ARBA00004115"/>
    </source>
</evidence>
<keyword evidence="4" id="KW-0256">Endoplasmic reticulum</keyword>
<dbReference type="InterPro" id="IPR051417">
    <property type="entry name" value="SDr/BOS_complex"/>
</dbReference>
<dbReference type="SUPFAM" id="SSF49478">
    <property type="entry name" value="Cna protein B-type domain"/>
    <property type="match status" value="1"/>
</dbReference>
<evidence type="ECO:0000259" key="15">
    <source>
        <dbReference type="Pfam" id="PF23660"/>
    </source>
</evidence>
<dbReference type="Gene3D" id="2.60.40.10">
    <property type="entry name" value="Immunoglobulins"/>
    <property type="match status" value="1"/>
</dbReference>
<dbReference type="PANTHER" id="PTHR23303">
    <property type="entry name" value="CARBOXYPEPTIDASE REGULATORY REGION-CONTAINING"/>
    <property type="match status" value="1"/>
</dbReference>
<evidence type="ECO:0000259" key="10">
    <source>
        <dbReference type="Pfam" id="PF22904"/>
    </source>
</evidence>
<feature type="domain" description="NOMO eighth prealbumin-like" evidence="15">
    <location>
        <begin position="656"/>
        <end position="763"/>
    </location>
</feature>
<dbReference type="Pfam" id="PF23196">
    <property type="entry name" value="NOMO_6th"/>
    <property type="match status" value="1"/>
</dbReference>
<dbReference type="InterPro" id="IPR055074">
    <property type="entry name" value="NOMO1-3_2nd"/>
</dbReference>
<dbReference type="FunFam" id="2.60.40.10:FF:001746">
    <property type="entry name" value="Carbohydrate-binding-like fold"/>
    <property type="match status" value="1"/>
</dbReference>
<feature type="domain" description="NOMO-like N-terminal beta-sandwich" evidence="8">
    <location>
        <begin position="36"/>
        <end position="112"/>
    </location>
</feature>
<evidence type="ECO:0000256" key="6">
    <source>
        <dbReference type="ARBA" id="ARBA00023136"/>
    </source>
</evidence>
<dbReference type="Gene3D" id="2.60.40.1120">
    <property type="entry name" value="Carboxypeptidase-like, regulatory domain"/>
    <property type="match status" value="1"/>
</dbReference>
<dbReference type="InterPro" id="IPR055073">
    <property type="entry name" value="NOMO1-like_9th"/>
</dbReference>
<proteinExistence type="predicted"/>
<dbReference type="InterPro" id="IPR056190">
    <property type="entry name" value="NOMO_5th"/>
</dbReference>
<dbReference type="Proteomes" id="UP000017836">
    <property type="component" value="Unassembled WGS sequence"/>
</dbReference>
<evidence type="ECO:0000256" key="3">
    <source>
        <dbReference type="ARBA" id="ARBA00022729"/>
    </source>
</evidence>
<evidence type="ECO:0000313" key="17">
    <source>
        <dbReference type="EMBL" id="ERN03110.1"/>
    </source>
</evidence>
<feature type="domain" description="NOMO second beta-sandwich" evidence="10">
    <location>
        <begin position="115"/>
        <end position="205"/>
    </location>
</feature>
<reference evidence="18" key="1">
    <citation type="journal article" date="2013" name="Science">
        <title>The Amborella genome and the evolution of flowering plants.</title>
        <authorList>
            <consortium name="Amborella Genome Project"/>
        </authorList>
    </citation>
    <scope>NUCLEOTIDE SEQUENCE [LARGE SCALE GENOMIC DNA]</scope>
</reference>
<evidence type="ECO:0000259" key="11">
    <source>
        <dbReference type="Pfam" id="PF23141"/>
    </source>
</evidence>
<evidence type="ECO:0000256" key="2">
    <source>
        <dbReference type="ARBA" id="ARBA00022692"/>
    </source>
</evidence>
<protein>
    <recommendedName>
        <fullName evidence="19">Carbohydrate-binding-like fold protein</fullName>
    </recommendedName>
</protein>
<accession>W1P7Z7</accession>
<evidence type="ECO:0008006" key="19">
    <source>
        <dbReference type="Google" id="ProtNLM"/>
    </source>
</evidence>
<dbReference type="InterPro" id="IPR056319">
    <property type="entry name" value="NOMO_7th"/>
</dbReference>
<evidence type="ECO:0000259" key="9">
    <source>
        <dbReference type="Pfam" id="PF22902"/>
    </source>
</evidence>
<dbReference type="SUPFAM" id="SSF49464">
    <property type="entry name" value="Carboxypeptidase regulatory domain-like"/>
    <property type="match status" value="1"/>
</dbReference>
<feature type="domain" description="NOMO fifth transthyretin-like" evidence="13">
    <location>
        <begin position="398"/>
        <end position="479"/>
    </location>
</feature>
<keyword evidence="6 7" id="KW-0472">Membrane</keyword>
<gene>
    <name evidence="17" type="ORF">AMTR_s00003p00052150</name>
</gene>
<dbReference type="InterPro" id="IPR056187">
    <property type="entry name" value="NOMO_8th"/>
</dbReference>
<dbReference type="Pfam" id="PF22898">
    <property type="entry name" value="NOMO1-like_1st"/>
    <property type="match status" value="1"/>
</dbReference>
<evidence type="ECO:0000259" key="12">
    <source>
        <dbReference type="Pfam" id="PF23193"/>
    </source>
</evidence>
<dbReference type="GO" id="GO:0005789">
    <property type="term" value="C:endoplasmic reticulum membrane"/>
    <property type="evidence" value="ECO:0000318"/>
    <property type="project" value="GO_Central"/>
</dbReference>
<evidence type="ECO:0000259" key="16">
    <source>
        <dbReference type="Pfam" id="PF23662"/>
    </source>
</evidence>
<dbReference type="InterPro" id="IPR013784">
    <property type="entry name" value="Carb-bd-like_fold"/>
</dbReference>
<dbReference type="SUPFAM" id="SSF117074">
    <property type="entry name" value="Hypothetical protein PA1324"/>
    <property type="match status" value="1"/>
</dbReference>
<keyword evidence="2 7" id="KW-0812">Transmembrane</keyword>
<dbReference type="eggNOG" id="KOG1948">
    <property type="taxonomic scope" value="Eukaryota"/>
</dbReference>
<feature type="domain" description="DUF7152" evidence="16">
    <location>
        <begin position="1030"/>
        <end position="1128"/>
    </location>
</feature>
<dbReference type="SUPFAM" id="SSF49452">
    <property type="entry name" value="Starch-binding domain-like"/>
    <property type="match status" value="1"/>
</dbReference>
<keyword evidence="5 7" id="KW-1133">Transmembrane helix</keyword>
<dbReference type="InterPro" id="IPR008969">
    <property type="entry name" value="CarboxyPept-like_regulatory"/>
</dbReference>
<dbReference type="AlphaFoldDB" id="W1P7Z7"/>
<dbReference type="Pfam" id="PF22902">
    <property type="entry name" value="NOMO1-like_9th"/>
    <property type="match status" value="1"/>
</dbReference>
<dbReference type="Pfam" id="PF23141">
    <property type="entry name" value="Ig_NOMO"/>
    <property type="match status" value="1"/>
</dbReference>
<feature type="domain" description="NOMO seventh transthyretin-like" evidence="11">
    <location>
        <begin position="583"/>
        <end position="654"/>
    </location>
</feature>
<organism evidence="17 18">
    <name type="scientific">Amborella trichopoda</name>
    <dbReference type="NCBI Taxonomy" id="13333"/>
    <lineage>
        <taxon>Eukaryota</taxon>
        <taxon>Viridiplantae</taxon>
        <taxon>Streptophyta</taxon>
        <taxon>Embryophyta</taxon>
        <taxon>Tracheophyta</taxon>
        <taxon>Spermatophyta</taxon>
        <taxon>Magnoliopsida</taxon>
        <taxon>Amborellales</taxon>
        <taxon>Amborellaceae</taxon>
        <taxon>Amborella</taxon>
    </lineage>
</organism>
<evidence type="ECO:0000259" key="13">
    <source>
        <dbReference type="Pfam" id="PF23194"/>
    </source>
</evidence>
<feature type="domain" description="NOMO sixth transthyretin-like" evidence="14">
    <location>
        <begin position="524"/>
        <end position="564"/>
    </location>
</feature>
<dbReference type="Pfam" id="PF23660">
    <property type="entry name" value="NOMO_8th"/>
    <property type="match status" value="1"/>
</dbReference>
<dbReference type="EMBL" id="KI394358">
    <property type="protein sequence ID" value="ERN03110.1"/>
    <property type="molecule type" value="Genomic_DNA"/>
</dbReference>
<dbReference type="Pfam" id="PF23662">
    <property type="entry name" value="DUF7152"/>
    <property type="match status" value="1"/>
</dbReference>
<dbReference type="GO" id="GO:0030246">
    <property type="term" value="F:carbohydrate binding"/>
    <property type="evidence" value="ECO:0007669"/>
    <property type="project" value="InterPro"/>
</dbReference>
<dbReference type="STRING" id="13333.W1P7Z7"/>
<name>W1P7Z7_AMBTC</name>
<evidence type="ECO:0000313" key="18">
    <source>
        <dbReference type="Proteomes" id="UP000017836"/>
    </source>
</evidence>
<evidence type="ECO:0000256" key="7">
    <source>
        <dbReference type="SAM" id="Phobius"/>
    </source>
</evidence>
<evidence type="ECO:0000256" key="4">
    <source>
        <dbReference type="ARBA" id="ARBA00022824"/>
    </source>
</evidence>
<keyword evidence="18" id="KW-1185">Reference proteome</keyword>
<feature type="domain" description="NOMO third transthyretin-like" evidence="12">
    <location>
        <begin position="253"/>
        <end position="315"/>
    </location>
</feature>
<dbReference type="Pfam" id="PF22904">
    <property type="entry name" value="NOMO1-like_2nd"/>
    <property type="match status" value="1"/>
</dbReference>
<dbReference type="InterPro" id="IPR055576">
    <property type="entry name" value="DUF7152"/>
</dbReference>
<dbReference type="PANTHER" id="PTHR23303:SF14">
    <property type="entry name" value="BOS COMPLEX SUBUNIT NOMO1-RELATED"/>
    <property type="match status" value="1"/>
</dbReference>
<dbReference type="Gramene" id="ERN03110">
    <property type="protein sequence ID" value="ERN03110"/>
    <property type="gene ID" value="AMTR_s00003p00052150"/>
</dbReference>
<feature type="domain" description="NOMO-like ninth beta-sandwich" evidence="9">
    <location>
        <begin position="765"/>
        <end position="837"/>
    </location>
</feature>
<feature type="transmembrane region" description="Helical" evidence="7">
    <location>
        <begin position="1136"/>
        <end position="1154"/>
    </location>
</feature>
<keyword evidence="3" id="KW-0732">Signal</keyword>
<dbReference type="InterPro" id="IPR055075">
    <property type="entry name" value="NOMO-like_N"/>
</dbReference>
<evidence type="ECO:0000256" key="5">
    <source>
        <dbReference type="ARBA" id="ARBA00022989"/>
    </source>
</evidence>
<dbReference type="OMA" id="FVFKGFG"/>
<dbReference type="HOGENOM" id="CLU_007543_2_0_1"/>
<dbReference type="Pfam" id="PF23193">
    <property type="entry name" value="NOMO_3rd"/>
    <property type="match status" value="1"/>
</dbReference>
<sequence length="1191" mass="130603">MCSSRSSIADEWIYSIQGCGGFVEAHSSLIKSRKLSDGKLDYSHITVELLTIDGLVKDRTQCAPNGYYFIPVYDKGNFVINIKGPDGWSWEPDKVPVVVDHNGCNSNVDINFQLTGFTLSGRVVGAVGGESCSSKNGAPSNVKVELLSPDGDTVSVAFTSSTGGYCFTNITPGNYQLRASHPDLELEVRGSAEVELGFGNGKVDDIFFARGYVLNGFVVAQGNPILGVHIYLHSDDVLEVSCPQGSGDAPWPKNALCHAVSDKNGRFTFNFLPCGVYKLLPYYKGENTVFAVSPPSIDVTVDHFHVTVPQKFQVTGFSIGGRVVDHKGIGVEAVKIIVDGHEKCITDAQGYYKLDQVTSTHYTITAEKNHCKFNGLESIKVLPNMASLPDIKATHYDLCGMVRLVNADYKAKVALTHGPANVKPQVKQMDENGNFCFEVLPGEYRLSALAIASESSSGIHFVPPHIDVVVDMPLLDVEFSQAQVNIHGTVVCKEKCRPRVFISLVSVGGRNSGERKTIFLGDESSNFMFPKVLPGKYHLEVKHESSSDMQKEDDWCWDQQTIDVEVGTEDQKGIVFVQKGYLINIMSTHEVDSYILQPETSPLNLHIQKGSQQICVESPGLHELHFVNSCIHFGISSLKFDTLKPLPIYLTAQKYLVRGEIQVDPTLCPGAFELSERFIVDILRRDDAVVDVSHVRHVSNEDESGSYALYEYSVWANLGDELIFSPRDASNNIEKKFLFYPRKSHVTVATDGCQTAIAPFVGRLGLYIEGSVSPPILGVNIRIIASGDSSNTPLQKGELALETSTGSDGLFSAGPLYDDTSYVIEASRSGYHLKQVGPHSFSCQKLSQIVVHINSGEENTELFPPVLLSLSGEDGYRNNSISGAGGLFIFENLFPGSFYLRPLLKEYSFSPAAQAIELGSGESREVFFHANRVAYSAMGTVSFLSGQPKEGVFVEAKSQSKGYYEVTSSDSLGFYRLRGLLPNTTYMIKVVAKEDPGGIRIERASPDGVAIEVGYEDVKGVDFIIFEQPEMTILSGHVKGVGLEELQPHLSVQVKSATDPSVVVAVLPLPLSFYFQIRDLPKGRHLVQLISGLSSSAYVFKSEIFEFDLEKHTQIHVGPLTYKLDERNYKTEVTPAPAFPLIVGMAVIALFISMPRLKDLYQWAAGIAPSGSLATAPKKEVRKPIIRKRTY</sequence>
<dbReference type="InterPro" id="IPR013783">
    <property type="entry name" value="Ig-like_fold"/>
</dbReference>
<evidence type="ECO:0000259" key="8">
    <source>
        <dbReference type="Pfam" id="PF22898"/>
    </source>
</evidence>
<dbReference type="InterPro" id="IPR056188">
    <property type="entry name" value="NOMO_6th"/>
</dbReference>
<dbReference type="InterPro" id="IPR056189">
    <property type="entry name" value="NOMO_3rd"/>
</dbReference>
<dbReference type="Pfam" id="PF23194">
    <property type="entry name" value="NOMO_5th"/>
    <property type="match status" value="1"/>
</dbReference>